<dbReference type="Proteomes" id="UP001143509">
    <property type="component" value="Unassembled WGS sequence"/>
</dbReference>
<reference evidence="1" key="2">
    <citation type="submission" date="2023-01" db="EMBL/GenBank/DDBJ databases">
        <authorList>
            <person name="Sun Q."/>
            <person name="Evtushenko L."/>
        </authorList>
    </citation>
    <scope>NUCLEOTIDE SEQUENCE</scope>
    <source>
        <strain evidence="1">VKM B-1499</strain>
    </source>
</reference>
<name>A0ABQ5TDZ1_9CAUL</name>
<evidence type="ECO:0000313" key="2">
    <source>
        <dbReference type="Proteomes" id="UP001143509"/>
    </source>
</evidence>
<comment type="caution">
    <text evidence="1">The sequence shown here is derived from an EMBL/GenBank/DDBJ whole genome shotgun (WGS) entry which is preliminary data.</text>
</comment>
<organism evidence="1 2">
    <name type="scientific">Brevundimonas intermedia</name>
    <dbReference type="NCBI Taxonomy" id="74315"/>
    <lineage>
        <taxon>Bacteria</taxon>
        <taxon>Pseudomonadati</taxon>
        <taxon>Pseudomonadota</taxon>
        <taxon>Alphaproteobacteria</taxon>
        <taxon>Caulobacterales</taxon>
        <taxon>Caulobacteraceae</taxon>
        <taxon>Brevundimonas</taxon>
    </lineage>
</organism>
<dbReference type="EMBL" id="BSFD01000009">
    <property type="protein sequence ID" value="GLK49483.1"/>
    <property type="molecule type" value="Genomic_DNA"/>
</dbReference>
<gene>
    <name evidence="1" type="ORF">GCM10017620_24560</name>
</gene>
<accession>A0ABQ5TDZ1</accession>
<reference evidence="1" key="1">
    <citation type="journal article" date="2014" name="Int. J. Syst. Evol. Microbiol.">
        <title>Complete genome of a new Firmicutes species belonging to the dominant human colonic microbiota ('Ruminococcus bicirculans') reveals two chromosomes and a selective capacity to utilize plant glucans.</title>
        <authorList>
            <consortium name="NISC Comparative Sequencing Program"/>
            <person name="Wegmann U."/>
            <person name="Louis P."/>
            <person name="Goesmann A."/>
            <person name="Henrissat B."/>
            <person name="Duncan S.H."/>
            <person name="Flint H.J."/>
        </authorList>
    </citation>
    <scope>NUCLEOTIDE SEQUENCE</scope>
    <source>
        <strain evidence="1">VKM B-1499</strain>
    </source>
</reference>
<dbReference type="RefSeq" id="WP_271165678.1">
    <property type="nucleotide sequence ID" value="NZ_BSFD01000009.1"/>
</dbReference>
<keyword evidence="2" id="KW-1185">Reference proteome</keyword>
<evidence type="ECO:0000313" key="1">
    <source>
        <dbReference type="EMBL" id="GLK49483.1"/>
    </source>
</evidence>
<protein>
    <submittedName>
        <fullName evidence="1">Uncharacterized protein</fullName>
    </submittedName>
</protein>
<sequence>MIFRIIEDATGAVAMSVDAPDAYRASLYLKPGQTLMASDGPLVIADCLEVASDGTLQRSADAPDLDLPFAGEGLALTPVLTEI</sequence>
<proteinExistence type="predicted"/>